<reference evidence="5 6" key="1">
    <citation type="submission" date="2018-08" db="EMBL/GenBank/DDBJ databases">
        <title>A genome reference for cultivated species of the human gut microbiota.</title>
        <authorList>
            <person name="Zou Y."/>
            <person name="Xue W."/>
            <person name="Luo G."/>
        </authorList>
    </citation>
    <scope>NUCLEOTIDE SEQUENCE [LARGE SCALE GENOMIC DNA]</scope>
    <source>
        <strain evidence="4 6">AF28-11</strain>
        <strain evidence="3 5">OM03-4</strain>
    </source>
</reference>
<comment type="caution">
    <text evidence="3">The sequence shown here is derived from an EMBL/GenBank/DDBJ whole genome shotgun (WGS) entry which is preliminary data.</text>
</comment>
<dbReference type="InterPro" id="IPR032185">
    <property type="entry name" value="DUF5017"/>
</dbReference>
<feature type="signal peptide" evidence="1">
    <location>
        <begin position="1"/>
        <end position="18"/>
    </location>
</feature>
<feature type="domain" description="DUF5017" evidence="2">
    <location>
        <begin position="19"/>
        <end position="205"/>
    </location>
</feature>
<evidence type="ECO:0000313" key="4">
    <source>
        <dbReference type="EMBL" id="RGQ51470.1"/>
    </source>
</evidence>
<dbReference type="Pfam" id="PF16409">
    <property type="entry name" value="DUF5017"/>
    <property type="match status" value="1"/>
</dbReference>
<dbReference type="Proteomes" id="UP000260759">
    <property type="component" value="Unassembled WGS sequence"/>
</dbReference>
<keyword evidence="1" id="KW-0732">Signal</keyword>
<dbReference type="EMBL" id="QSVA01000003">
    <property type="protein sequence ID" value="RGN95901.1"/>
    <property type="molecule type" value="Genomic_DNA"/>
</dbReference>
<proteinExistence type="predicted"/>
<organism evidence="3 5">
    <name type="scientific">Bacteroides uniformis</name>
    <dbReference type="NCBI Taxonomy" id="820"/>
    <lineage>
        <taxon>Bacteria</taxon>
        <taxon>Pseudomonadati</taxon>
        <taxon>Bacteroidota</taxon>
        <taxon>Bacteroidia</taxon>
        <taxon>Bacteroidales</taxon>
        <taxon>Bacteroidaceae</taxon>
        <taxon>Bacteroides</taxon>
    </lineage>
</organism>
<accession>A0A3E5F318</accession>
<name>A0A3E5F318_BACUN</name>
<feature type="chain" id="PRO_5033376743" evidence="1">
    <location>
        <begin position="19"/>
        <end position="335"/>
    </location>
</feature>
<evidence type="ECO:0000259" key="2">
    <source>
        <dbReference type="Pfam" id="PF16409"/>
    </source>
</evidence>
<dbReference type="RefSeq" id="WP_117599841.1">
    <property type="nucleotide sequence ID" value="NZ_BAABYI010000001.1"/>
</dbReference>
<evidence type="ECO:0000256" key="1">
    <source>
        <dbReference type="SAM" id="SignalP"/>
    </source>
</evidence>
<evidence type="ECO:0000313" key="6">
    <source>
        <dbReference type="Proteomes" id="UP000283680"/>
    </source>
</evidence>
<dbReference type="Proteomes" id="UP000283680">
    <property type="component" value="Unassembled WGS sequence"/>
</dbReference>
<sequence length="335" mass="37292">MKLNKLLIAISIASFTFASCESEFTKDAELDVNVATGNGISFDGQTITVKNGTPVEFHFKGDPDFLTFYSGEAGKEYKYRERTTVDESEVETSTLKFKLTPQYGNPANILTMYVSSDFPGIEKGNFEADSVLVEQHAWETLIPASDFPTATKAQDFAIDMKPYLGKRIAIAICYRGQTNSVAQTRFTFSNMQILNQMSKGQETTFTAGSFGFTPINMLHRHNLSDQKSMTSNRAYGTVTNNTSGIWNFKDMNAFFIHSSNANTELKYSWLVSNLFVVNACSPDAGTGLKNVTQSLDSYQYTYKTPGTYTATFVATNGNYKQESSVVREYKVMVTE</sequence>
<gene>
    <name evidence="4" type="ORF">DWY92_09895</name>
    <name evidence="3" type="ORF">DXB37_04815</name>
</gene>
<protein>
    <submittedName>
        <fullName evidence="3">DUF5017 domain-containing protein</fullName>
    </submittedName>
</protein>
<dbReference type="AlphaFoldDB" id="A0A3E5F318"/>
<dbReference type="EMBL" id="QRTH01000004">
    <property type="protein sequence ID" value="RGQ51470.1"/>
    <property type="molecule type" value="Genomic_DNA"/>
</dbReference>
<dbReference type="PROSITE" id="PS51257">
    <property type="entry name" value="PROKAR_LIPOPROTEIN"/>
    <property type="match status" value="1"/>
</dbReference>
<evidence type="ECO:0000313" key="5">
    <source>
        <dbReference type="Proteomes" id="UP000260759"/>
    </source>
</evidence>
<evidence type="ECO:0000313" key="3">
    <source>
        <dbReference type="EMBL" id="RGN95901.1"/>
    </source>
</evidence>